<name>A0A0A9B617_ARUDO</name>
<dbReference type="EMBL" id="GBRH01240317">
    <property type="protein sequence ID" value="JAD57578.1"/>
    <property type="molecule type" value="Transcribed_RNA"/>
</dbReference>
<evidence type="ECO:0000313" key="1">
    <source>
        <dbReference type="EMBL" id="JAD57578.1"/>
    </source>
</evidence>
<organism evidence="1">
    <name type="scientific">Arundo donax</name>
    <name type="common">Giant reed</name>
    <name type="synonym">Donax arundinaceus</name>
    <dbReference type="NCBI Taxonomy" id="35708"/>
    <lineage>
        <taxon>Eukaryota</taxon>
        <taxon>Viridiplantae</taxon>
        <taxon>Streptophyta</taxon>
        <taxon>Embryophyta</taxon>
        <taxon>Tracheophyta</taxon>
        <taxon>Spermatophyta</taxon>
        <taxon>Magnoliopsida</taxon>
        <taxon>Liliopsida</taxon>
        <taxon>Poales</taxon>
        <taxon>Poaceae</taxon>
        <taxon>PACMAD clade</taxon>
        <taxon>Arundinoideae</taxon>
        <taxon>Arundineae</taxon>
        <taxon>Arundo</taxon>
    </lineage>
</organism>
<sequence length="43" mass="4901">MSAKTRARELGSGRGDPGLRHLMSWLGRLRRPEEEEELANVHT</sequence>
<reference evidence="1" key="2">
    <citation type="journal article" date="2015" name="Data Brief">
        <title>Shoot transcriptome of the giant reed, Arundo donax.</title>
        <authorList>
            <person name="Barrero R.A."/>
            <person name="Guerrero F.D."/>
            <person name="Moolhuijzen P."/>
            <person name="Goolsby J.A."/>
            <person name="Tidwell J."/>
            <person name="Bellgard S.E."/>
            <person name="Bellgard M.I."/>
        </authorList>
    </citation>
    <scope>NUCLEOTIDE SEQUENCE</scope>
    <source>
        <tissue evidence="1">Shoot tissue taken approximately 20 cm above the soil surface</tissue>
    </source>
</reference>
<reference evidence="1" key="1">
    <citation type="submission" date="2014-09" db="EMBL/GenBank/DDBJ databases">
        <authorList>
            <person name="Magalhaes I.L.F."/>
            <person name="Oliveira U."/>
            <person name="Santos F.R."/>
            <person name="Vidigal T.H.D.A."/>
            <person name="Brescovit A.D."/>
            <person name="Santos A.J."/>
        </authorList>
    </citation>
    <scope>NUCLEOTIDE SEQUENCE</scope>
    <source>
        <tissue evidence="1">Shoot tissue taken approximately 20 cm above the soil surface</tissue>
    </source>
</reference>
<proteinExistence type="predicted"/>
<dbReference type="AlphaFoldDB" id="A0A0A9B617"/>
<accession>A0A0A9B617</accession>
<protein>
    <submittedName>
        <fullName evidence="1">Uncharacterized protein</fullName>
    </submittedName>
</protein>